<gene>
    <name evidence="1" type="ORF">BpHYR1_048013</name>
</gene>
<proteinExistence type="predicted"/>
<reference evidence="1 2" key="1">
    <citation type="journal article" date="2018" name="Sci. Rep.">
        <title>Genomic signatures of local adaptation to the degree of environmental predictability in rotifers.</title>
        <authorList>
            <person name="Franch-Gras L."/>
            <person name="Hahn C."/>
            <person name="Garcia-Roger E.M."/>
            <person name="Carmona M.J."/>
            <person name="Serra M."/>
            <person name="Gomez A."/>
        </authorList>
    </citation>
    <scope>NUCLEOTIDE SEQUENCE [LARGE SCALE GENOMIC DNA]</scope>
    <source>
        <strain evidence="1">HYR1</strain>
    </source>
</reference>
<dbReference type="Proteomes" id="UP000276133">
    <property type="component" value="Unassembled WGS sequence"/>
</dbReference>
<dbReference type="AlphaFoldDB" id="A0A3M7TAU3"/>
<accession>A0A3M7TAU3</accession>
<evidence type="ECO:0000313" key="1">
    <source>
        <dbReference type="EMBL" id="RNA44751.1"/>
    </source>
</evidence>
<dbReference type="EMBL" id="REGN01000060">
    <property type="protein sequence ID" value="RNA44751.1"/>
    <property type="molecule type" value="Genomic_DNA"/>
</dbReference>
<evidence type="ECO:0000313" key="2">
    <source>
        <dbReference type="Proteomes" id="UP000276133"/>
    </source>
</evidence>
<keyword evidence="2" id="KW-1185">Reference proteome</keyword>
<organism evidence="1 2">
    <name type="scientific">Brachionus plicatilis</name>
    <name type="common">Marine rotifer</name>
    <name type="synonym">Brachionus muelleri</name>
    <dbReference type="NCBI Taxonomy" id="10195"/>
    <lineage>
        <taxon>Eukaryota</taxon>
        <taxon>Metazoa</taxon>
        <taxon>Spiralia</taxon>
        <taxon>Gnathifera</taxon>
        <taxon>Rotifera</taxon>
        <taxon>Eurotatoria</taxon>
        <taxon>Monogononta</taxon>
        <taxon>Pseudotrocha</taxon>
        <taxon>Ploima</taxon>
        <taxon>Brachionidae</taxon>
        <taxon>Brachionus</taxon>
    </lineage>
</organism>
<sequence length="122" mass="14875">MSNLPFWLLGCKDDDKEFLDILIEFNFLGKTELKKRTKISIVKRIERRIHMSESNCYYHSCWMKHVVMIDYKKKLYPKYSVFQELFHQAMVIMVQQSATYTRICVQFLFEFHNTNLNDENQY</sequence>
<name>A0A3M7TAU3_BRAPC</name>
<comment type="caution">
    <text evidence="1">The sequence shown here is derived from an EMBL/GenBank/DDBJ whole genome shotgun (WGS) entry which is preliminary data.</text>
</comment>
<protein>
    <submittedName>
        <fullName evidence="1">Uncharacterized protein</fullName>
    </submittedName>
</protein>